<dbReference type="Proteomes" id="UP001262754">
    <property type="component" value="Unassembled WGS sequence"/>
</dbReference>
<organism evidence="3 4">
    <name type="scientific">Caulobacter rhizosphaerae</name>
    <dbReference type="NCBI Taxonomy" id="2010972"/>
    <lineage>
        <taxon>Bacteria</taxon>
        <taxon>Pseudomonadati</taxon>
        <taxon>Pseudomonadota</taxon>
        <taxon>Alphaproteobacteria</taxon>
        <taxon>Caulobacterales</taxon>
        <taxon>Caulobacteraceae</taxon>
        <taxon>Caulobacter</taxon>
    </lineage>
</organism>
<name>A0ABU1N1Y2_9CAUL</name>
<gene>
    <name evidence="3" type="ORF">J2800_003216</name>
</gene>
<comment type="caution">
    <text evidence="3">The sequence shown here is derived from an EMBL/GenBank/DDBJ whole genome shotgun (WGS) entry which is preliminary data.</text>
</comment>
<sequence length="312" mass="33199">MERNANYALVGAATLILFMGLLVFAVWLAKLSFNQEYDLYDVLFVGPVRGLSDGGEVHFNGIKVGEVTKIALDKSDPNRVIARVRVTSDVPIKTDSFATLEPQGITGVNYVQITAGAPSKPLLKSTVRSGEVPVIRSQRSALSDLLEGGGTVLTRTIEALDRVNRVLSDDNVKTFSASLKDVRSVTAELRERKAIIADAQNALQSIEATSTKIGQLSDSVNGLANGDAKRTLKNLGDAADELKATAKDVRGMVGKLEGPTSDFATTGLPQLSSAVVTLQSAAESLDRLVSEVEQNPRALVGKAPAKELEVKP</sequence>
<proteinExistence type="predicted"/>
<feature type="domain" description="Mce/MlaD" evidence="2">
    <location>
        <begin position="48"/>
        <end position="116"/>
    </location>
</feature>
<protein>
    <submittedName>
        <fullName evidence="3">Phospholipid/cholesterol/gamma-HCH transport system substrate-binding protein</fullName>
    </submittedName>
</protein>
<keyword evidence="1" id="KW-1133">Transmembrane helix</keyword>
<dbReference type="EMBL" id="JAVDRL010000009">
    <property type="protein sequence ID" value="MDR6532458.1"/>
    <property type="molecule type" value="Genomic_DNA"/>
</dbReference>
<evidence type="ECO:0000259" key="2">
    <source>
        <dbReference type="Pfam" id="PF02470"/>
    </source>
</evidence>
<evidence type="ECO:0000256" key="1">
    <source>
        <dbReference type="SAM" id="Phobius"/>
    </source>
</evidence>
<evidence type="ECO:0000313" key="4">
    <source>
        <dbReference type="Proteomes" id="UP001262754"/>
    </source>
</evidence>
<dbReference type="RefSeq" id="WP_056757885.1">
    <property type="nucleotide sequence ID" value="NZ_BMLD01000001.1"/>
</dbReference>
<dbReference type="InterPro" id="IPR003399">
    <property type="entry name" value="Mce/MlaD"/>
</dbReference>
<keyword evidence="1" id="KW-0812">Transmembrane</keyword>
<dbReference type="Pfam" id="PF02470">
    <property type="entry name" value="MlaD"/>
    <property type="match status" value="1"/>
</dbReference>
<evidence type="ECO:0000313" key="3">
    <source>
        <dbReference type="EMBL" id="MDR6532458.1"/>
    </source>
</evidence>
<reference evidence="3 4" key="1">
    <citation type="submission" date="2023-07" db="EMBL/GenBank/DDBJ databases">
        <title>Sorghum-associated microbial communities from plants grown in Nebraska, USA.</title>
        <authorList>
            <person name="Schachtman D."/>
        </authorList>
    </citation>
    <scope>NUCLEOTIDE SEQUENCE [LARGE SCALE GENOMIC DNA]</scope>
    <source>
        <strain evidence="3 4">DS2154</strain>
    </source>
</reference>
<keyword evidence="4" id="KW-1185">Reference proteome</keyword>
<feature type="transmembrane region" description="Helical" evidence="1">
    <location>
        <begin position="7"/>
        <end position="29"/>
    </location>
</feature>
<accession>A0ABU1N1Y2</accession>
<keyword evidence="1" id="KW-0472">Membrane</keyword>
<dbReference type="PANTHER" id="PTHR36698">
    <property type="entry name" value="BLL5892 PROTEIN"/>
    <property type="match status" value="1"/>
</dbReference>
<dbReference type="PANTHER" id="PTHR36698:SF2">
    <property type="entry name" value="MCE_MLAD DOMAIN-CONTAINING PROTEIN"/>
    <property type="match status" value="1"/>
</dbReference>